<comment type="function">
    <text evidence="8">Transfers a GMP moiety from GTP to Mo-molybdopterin (Mo-MPT) cofactor (Moco or molybdenum cofactor) to form Mo-molybdopterin guanine dinucleotide (Mo-MGD) cofactor.</text>
</comment>
<dbReference type="NCBIfam" id="TIGR02665">
    <property type="entry name" value="molyb_mobA"/>
    <property type="match status" value="1"/>
</dbReference>
<evidence type="ECO:0000256" key="4">
    <source>
        <dbReference type="ARBA" id="ARBA00022741"/>
    </source>
</evidence>
<feature type="binding site" evidence="8">
    <location>
        <position position="80"/>
    </location>
    <ligand>
        <name>GTP</name>
        <dbReference type="ChEBI" id="CHEBI:37565"/>
    </ligand>
</feature>
<evidence type="ECO:0000256" key="5">
    <source>
        <dbReference type="ARBA" id="ARBA00022842"/>
    </source>
</evidence>
<sequence>MSDLAGRNVVNPLKDVTALILAGGQGRRMGGCDKGLEPLAGLPLVGHVQACLRGRVADLLISANRHLEDYRGRGVRVVPDLQEGYQGPLMGIYSGLRTASTPWVLVVPCDTPVLPHDLVVRMAAGIGDHRIAVAHDGVRLHPVVLLLERSLADDLHAALVMGERKVGRWIERHAWTPVDFSDCPECFVNLNTEEEKRDLESRLNREERA</sequence>
<keyword evidence="6 8" id="KW-0342">GTP-binding</keyword>
<proteinExistence type="inferred from homology"/>
<keyword evidence="3 8" id="KW-0479">Metal-binding</keyword>
<reference evidence="10 12" key="2">
    <citation type="submission" date="2020-07" db="EMBL/GenBank/DDBJ databases">
        <title>Identification of Halomonas strains.</title>
        <authorList>
            <person name="Xiao Z."/>
            <person name="Shen J."/>
        </authorList>
    </citation>
    <scope>NUCLEOTIDE SEQUENCE [LARGE SCALE GENOMIC DNA]</scope>
    <source>
        <strain evidence="10 12">DSM 17331</strain>
    </source>
</reference>
<dbReference type="EC" id="2.7.7.77" evidence="8"/>
<evidence type="ECO:0000256" key="2">
    <source>
        <dbReference type="ARBA" id="ARBA00022679"/>
    </source>
</evidence>
<keyword evidence="10" id="KW-0548">Nucleotidyltransferase</keyword>
<evidence type="ECO:0000256" key="6">
    <source>
        <dbReference type="ARBA" id="ARBA00023134"/>
    </source>
</evidence>
<reference evidence="11 13" key="1">
    <citation type="submission" date="2020-05" db="EMBL/GenBank/DDBJ databases">
        <title>Comparative genomic analysis of denitrifying bacteria from Halomonas genus.</title>
        <authorList>
            <person name="Wang L."/>
            <person name="Shao Z."/>
        </authorList>
    </citation>
    <scope>NUCLEOTIDE SEQUENCE [LARGE SCALE GENOMIC DNA]</scope>
    <source>
        <strain evidence="11 13">DSM 17331</strain>
    </source>
</reference>
<comment type="domain">
    <text evidence="8">The N-terminal domain determines nucleotide recognition and specific binding, while the C-terminal domain determines the specific binding to the target protein.</text>
</comment>
<evidence type="ECO:0000313" key="13">
    <source>
        <dbReference type="Proteomes" id="UP000814353"/>
    </source>
</evidence>
<dbReference type="GO" id="GO:1902758">
    <property type="term" value="P:bis(molybdopterin guanine dinucleotide)molybdenum biosynthetic process"/>
    <property type="evidence" value="ECO:0007669"/>
    <property type="project" value="TreeGrafter"/>
</dbReference>
<protein>
    <recommendedName>
        <fullName evidence="8">Molybdenum cofactor guanylyltransferase</fullName>
        <shortName evidence="8">MoCo guanylyltransferase</shortName>
        <ecNumber evidence="8">2.7.7.77</ecNumber>
    </recommendedName>
    <alternativeName>
        <fullName evidence="8">GTP:molybdopterin guanylyltransferase</fullName>
    </alternativeName>
    <alternativeName>
        <fullName evidence="8">Mo-MPT guanylyltransferase</fullName>
    </alternativeName>
    <alternativeName>
        <fullName evidence="8">Molybdopterin guanylyltransferase</fullName>
    </alternativeName>
    <alternativeName>
        <fullName evidence="8">Molybdopterin-guanine dinucleotide synthase</fullName>
        <shortName evidence="8">MGD synthase</shortName>
    </alternativeName>
</protein>
<dbReference type="PANTHER" id="PTHR19136">
    <property type="entry name" value="MOLYBDENUM COFACTOR GUANYLYLTRANSFERASE"/>
    <property type="match status" value="1"/>
</dbReference>
<comment type="subcellular location">
    <subcellularLocation>
        <location evidence="8">Cytoplasm</location>
    </subcellularLocation>
</comment>
<dbReference type="GO" id="GO:0005525">
    <property type="term" value="F:GTP binding"/>
    <property type="evidence" value="ECO:0007669"/>
    <property type="project" value="UniProtKB-UniRule"/>
</dbReference>
<dbReference type="PANTHER" id="PTHR19136:SF81">
    <property type="entry name" value="MOLYBDENUM COFACTOR GUANYLYLTRANSFERASE"/>
    <property type="match status" value="1"/>
</dbReference>
<feature type="binding site" evidence="8">
    <location>
        <position position="34"/>
    </location>
    <ligand>
        <name>GTP</name>
        <dbReference type="ChEBI" id="CHEBI:37565"/>
    </ligand>
</feature>
<dbReference type="Proteomes" id="UP000518091">
    <property type="component" value="Unassembled WGS sequence"/>
</dbReference>
<comment type="caution">
    <text evidence="8">Lacks conserved residue(s) required for the propagation of feature annotation.</text>
</comment>
<dbReference type="InterPro" id="IPR029044">
    <property type="entry name" value="Nucleotide-diphossugar_trans"/>
</dbReference>
<comment type="subunit">
    <text evidence="8">Monomer.</text>
</comment>
<keyword evidence="1 8" id="KW-0963">Cytoplasm</keyword>
<keyword evidence="2 8" id="KW-0808">Transferase</keyword>
<evidence type="ECO:0000256" key="8">
    <source>
        <dbReference type="HAMAP-Rule" id="MF_00316"/>
    </source>
</evidence>
<evidence type="ECO:0000256" key="1">
    <source>
        <dbReference type="ARBA" id="ARBA00022490"/>
    </source>
</evidence>
<dbReference type="AlphaFoldDB" id="A0A7V9VYB1"/>
<dbReference type="EMBL" id="JABFUB010000001">
    <property type="protein sequence ID" value="MCG6660319.1"/>
    <property type="molecule type" value="Genomic_DNA"/>
</dbReference>
<keyword evidence="4 8" id="KW-0547">Nucleotide-binding</keyword>
<dbReference type="InterPro" id="IPR013482">
    <property type="entry name" value="Molybde_CF_guanTrfase"/>
</dbReference>
<feature type="binding site" evidence="8">
    <location>
        <position position="110"/>
    </location>
    <ligand>
        <name>Mg(2+)</name>
        <dbReference type="ChEBI" id="CHEBI:18420"/>
    </ligand>
</feature>
<keyword evidence="5 8" id="KW-0460">Magnesium</keyword>
<feature type="binding site" evidence="8">
    <location>
        <begin position="21"/>
        <end position="23"/>
    </location>
    <ligand>
        <name>GTP</name>
        <dbReference type="ChEBI" id="CHEBI:37565"/>
    </ligand>
</feature>
<dbReference type="CDD" id="cd02503">
    <property type="entry name" value="MobA"/>
    <property type="match status" value="1"/>
</dbReference>
<dbReference type="SUPFAM" id="SSF53448">
    <property type="entry name" value="Nucleotide-diphospho-sugar transferases"/>
    <property type="match status" value="1"/>
</dbReference>
<evidence type="ECO:0000256" key="7">
    <source>
        <dbReference type="ARBA" id="ARBA00023150"/>
    </source>
</evidence>
<dbReference type="Gene3D" id="3.90.550.10">
    <property type="entry name" value="Spore Coat Polysaccharide Biosynthesis Protein SpsA, Chain A"/>
    <property type="match status" value="1"/>
</dbReference>
<evidence type="ECO:0000313" key="11">
    <source>
        <dbReference type="EMBL" id="MCG6660319.1"/>
    </source>
</evidence>
<keyword evidence="13" id="KW-1185">Reference proteome</keyword>
<dbReference type="HAMAP" id="MF_00316">
    <property type="entry name" value="MobA"/>
    <property type="match status" value="1"/>
</dbReference>
<dbReference type="EMBL" id="JACEFT010000001">
    <property type="protein sequence ID" value="MBA2777649.1"/>
    <property type="molecule type" value="Genomic_DNA"/>
</dbReference>
<name>A0A7V9VYB1_9GAMM</name>
<dbReference type="Proteomes" id="UP000814353">
    <property type="component" value="Unassembled WGS sequence"/>
</dbReference>
<dbReference type="GO" id="GO:0005737">
    <property type="term" value="C:cytoplasm"/>
    <property type="evidence" value="ECO:0007669"/>
    <property type="project" value="UniProtKB-SubCell"/>
</dbReference>
<comment type="caution">
    <text evidence="10">The sequence shown here is derived from an EMBL/GenBank/DDBJ whole genome shotgun (WGS) entry which is preliminary data.</text>
</comment>
<keyword evidence="7 8" id="KW-0501">Molybdenum cofactor biosynthesis</keyword>
<dbReference type="GO" id="GO:0046872">
    <property type="term" value="F:metal ion binding"/>
    <property type="evidence" value="ECO:0007669"/>
    <property type="project" value="UniProtKB-KW"/>
</dbReference>
<comment type="catalytic activity">
    <reaction evidence="8">
        <text>Mo-molybdopterin + GTP + H(+) = Mo-molybdopterin guanine dinucleotide + diphosphate</text>
        <dbReference type="Rhea" id="RHEA:34243"/>
        <dbReference type="ChEBI" id="CHEBI:15378"/>
        <dbReference type="ChEBI" id="CHEBI:33019"/>
        <dbReference type="ChEBI" id="CHEBI:37565"/>
        <dbReference type="ChEBI" id="CHEBI:71302"/>
        <dbReference type="ChEBI" id="CHEBI:71310"/>
        <dbReference type="EC" id="2.7.7.77"/>
    </reaction>
</comment>
<gene>
    <name evidence="8 10" type="primary">mobA</name>
    <name evidence="10" type="ORF">H1D44_01910</name>
    <name evidence="11" type="ORF">HOP48_01990</name>
</gene>
<evidence type="ECO:0000259" key="9">
    <source>
        <dbReference type="Pfam" id="PF12804"/>
    </source>
</evidence>
<evidence type="ECO:0000313" key="12">
    <source>
        <dbReference type="Proteomes" id="UP000518091"/>
    </source>
</evidence>
<comment type="similarity">
    <text evidence="8">Belongs to the MobA family.</text>
</comment>
<feature type="domain" description="MobA-like NTP transferase" evidence="9">
    <location>
        <begin position="18"/>
        <end position="173"/>
    </location>
</feature>
<organism evidence="10 12">
    <name type="scientific">Billgrantia kenyensis</name>
    <dbReference type="NCBI Taxonomy" id="321266"/>
    <lineage>
        <taxon>Bacteria</taxon>
        <taxon>Pseudomonadati</taxon>
        <taxon>Pseudomonadota</taxon>
        <taxon>Gammaproteobacteria</taxon>
        <taxon>Oceanospirillales</taxon>
        <taxon>Halomonadaceae</taxon>
        <taxon>Billgrantia</taxon>
    </lineage>
</organism>
<dbReference type="Pfam" id="PF12804">
    <property type="entry name" value="NTP_transf_3"/>
    <property type="match status" value="1"/>
</dbReference>
<feature type="binding site" evidence="8">
    <location>
        <position position="110"/>
    </location>
    <ligand>
        <name>GTP</name>
        <dbReference type="ChEBI" id="CHEBI:37565"/>
    </ligand>
</feature>
<evidence type="ECO:0000313" key="10">
    <source>
        <dbReference type="EMBL" id="MBA2777649.1"/>
    </source>
</evidence>
<comment type="cofactor">
    <cofactor evidence="8">
        <name>Mg(2+)</name>
        <dbReference type="ChEBI" id="CHEBI:18420"/>
    </cofactor>
</comment>
<accession>A0A7V9VYB1</accession>
<evidence type="ECO:0000256" key="3">
    <source>
        <dbReference type="ARBA" id="ARBA00022723"/>
    </source>
</evidence>
<dbReference type="GO" id="GO:0061603">
    <property type="term" value="F:molybdenum cofactor guanylyltransferase activity"/>
    <property type="evidence" value="ECO:0007669"/>
    <property type="project" value="UniProtKB-EC"/>
</dbReference>
<dbReference type="InterPro" id="IPR025877">
    <property type="entry name" value="MobA-like_NTP_Trfase"/>
</dbReference>